<keyword evidence="5" id="KW-1185">Reference proteome</keyword>
<evidence type="ECO:0000259" key="3">
    <source>
        <dbReference type="Pfam" id="PF03914"/>
    </source>
</evidence>
<reference evidence="4 5" key="1">
    <citation type="journal article" date="2018" name="Nat. Ecol. Evol.">
        <title>Genomic signatures of mitonuclear coevolution across populations of Tigriopus californicus.</title>
        <authorList>
            <person name="Barreto F.S."/>
            <person name="Watson E.T."/>
            <person name="Lima T.G."/>
            <person name="Willett C.S."/>
            <person name="Edmands S."/>
            <person name="Li W."/>
            <person name="Burton R.S."/>
        </authorList>
    </citation>
    <scope>NUCLEOTIDE SEQUENCE [LARGE SCALE GENOMIC DNA]</scope>
    <source>
        <strain evidence="4 5">San Diego</strain>
    </source>
</reference>
<dbReference type="InterPro" id="IPR005612">
    <property type="entry name" value="CCAAT-binding_factor"/>
</dbReference>
<dbReference type="Pfam" id="PF03914">
    <property type="entry name" value="CBF"/>
    <property type="match status" value="1"/>
</dbReference>
<dbReference type="PANTHER" id="PTHR12455">
    <property type="entry name" value="NUCLEOLAR COMPLEX PROTEIN 4"/>
    <property type="match status" value="1"/>
</dbReference>
<proteinExistence type="inferred from homology"/>
<evidence type="ECO:0000256" key="1">
    <source>
        <dbReference type="ARBA" id="ARBA00007797"/>
    </source>
</evidence>
<evidence type="ECO:0000313" key="5">
    <source>
        <dbReference type="Proteomes" id="UP000318571"/>
    </source>
</evidence>
<organism evidence="4 5">
    <name type="scientific">Tigriopus californicus</name>
    <name type="common">Marine copepod</name>
    <dbReference type="NCBI Taxonomy" id="6832"/>
    <lineage>
        <taxon>Eukaryota</taxon>
        <taxon>Metazoa</taxon>
        <taxon>Ecdysozoa</taxon>
        <taxon>Arthropoda</taxon>
        <taxon>Crustacea</taxon>
        <taxon>Multicrustacea</taxon>
        <taxon>Hexanauplia</taxon>
        <taxon>Copepoda</taxon>
        <taxon>Harpacticoida</taxon>
        <taxon>Harpacticidae</taxon>
        <taxon>Tigriopus</taxon>
    </lineage>
</organism>
<dbReference type="GO" id="GO:0030692">
    <property type="term" value="C:Noc4p-Nop14p complex"/>
    <property type="evidence" value="ECO:0007669"/>
    <property type="project" value="TreeGrafter"/>
</dbReference>
<dbReference type="GO" id="GO:0032040">
    <property type="term" value="C:small-subunit processome"/>
    <property type="evidence" value="ECO:0007669"/>
    <property type="project" value="TreeGrafter"/>
</dbReference>
<evidence type="ECO:0000313" key="4">
    <source>
        <dbReference type="EMBL" id="TRY61909.1"/>
    </source>
</evidence>
<evidence type="ECO:0000256" key="2">
    <source>
        <dbReference type="SAM" id="MobiDB-lite"/>
    </source>
</evidence>
<dbReference type="OrthoDB" id="10263185at2759"/>
<protein>
    <recommendedName>
        <fullName evidence="3">CCAAT-binding factor domain-containing protein</fullName>
    </recommendedName>
</protein>
<dbReference type="EMBL" id="VCGU01000459">
    <property type="protein sequence ID" value="TRY61909.1"/>
    <property type="molecule type" value="Genomic_DNA"/>
</dbReference>
<sequence>MAPAVSSAAGGRGPGGRAGADSIRQTAHLIRQDPRQLNQLLDLVDQLDHSVWPSDGAALPVGLRPRVIATIQACTDILLHYQARGDLTEPPPDSADPPTPAQQTLLEWWRQRTQDIWQALLALVTADHPLEAARDFALVALMRLLQLEPAPRPKGRATTATHWSPVQARRFKSLILALCQAPRSTHRQIQRCQEFLEFVDVQQQALHTLAMFLKSALKATATPLNQITQGNVMSFLEVLNFRQLTEKDQPRSWLCQDQADRNQFPYAYPKVRQTFSEIWERFLKLNFDLDLYKRVLIIMDEKIMAHLTRPLLLTDFLINSYHVGGPISILALNGVFTLIQNYHLEYPDFYQKLYALLQPDILHAKYRARFFYMADIFLTSTHLPEYLVAAFAKRLARLTLTAPAPAFLMILPFIGNLLLRHKSLLKLLHGQPPESDEPAPELESDPYRSDEPDPAQCRALDSCLWEIQTLQHHALPQVSQVAKTMFKKLPEMEWDLSQYLDITIDDMMTVETKKTIFVNVPLNFERPTGLKFPKNDLTDQIFAL</sequence>
<accession>A0A553N951</accession>
<dbReference type="AlphaFoldDB" id="A0A553N951"/>
<dbReference type="OMA" id="MKWIEVE"/>
<feature type="region of interest" description="Disordered" evidence="2">
    <location>
        <begin position="1"/>
        <end position="20"/>
    </location>
</feature>
<dbReference type="GO" id="GO:0042254">
    <property type="term" value="P:ribosome biogenesis"/>
    <property type="evidence" value="ECO:0007669"/>
    <property type="project" value="InterPro"/>
</dbReference>
<dbReference type="STRING" id="6832.A0A553N951"/>
<comment type="caution">
    <text evidence="4">The sequence shown here is derived from an EMBL/GenBank/DDBJ whole genome shotgun (WGS) entry which is preliminary data.</text>
</comment>
<dbReference type="Proteomes" id="UP000318571">
    <property type="component" value="Chromosome 8"/>
</dbReference>
<dbReference type="PANTHER" id="PTHR12455:SF0">
    <property type="entry name" value="NUCLEOLAR COMPLEX PROTEIN 4 HOMOLOG"/>
    <property type="match status" value="1"/>
</dbReference>
<gene>
    <name evidence="4" type="ORF">TCAL_13364</name>
</gene>
<feature type="compositionally biased region" description="Acidic residues" evidence="2">
    <location>
        <begin position="434"/>
        <end position="444"/>
    </location>
</feature>
<name>A0A553N951_TIGCA</name>
<feature type="domain" description="CCAAT-binding factor" evidence="3">
    <location>
        <begin position="328"/>
        <end position="482"/>
    </location>
</feature>
<feature type="region of interest" description="Disordered" evidence="2">
    <location>
        <begin position="430"/>
        <end position="453"/>
    </location>
</feature>
<dbReference type="InterPro" id="IPR027193">
    <property type="entry name" value="Noc4"/>
</dbReference>
<comment type="similarity">
    <text evidence="1">Belongs to the CBF/MAK21 family.</text>
</comment>